<dbReference type="AlphaFoldDB" id="A0A0H5QZG9"/>
<protein>
    <submittedName>
        <fullName evidence="1">Uncharacterized protein</fullName>
    </submittedName>
</protein>
<dbReference type="EMBL" id="HACM01006910">
    <property type="protein sequence ID" value="CRZ07352.1"/>
    <property type="molecule type" value="Transcribed_RNA"/>
</dbReference>
<sequence length="112" mass="12895">MNLYCHFCLRFKSPDTDVSDELVKEDSSLHPILTLALTKRMRKTSTRTPDDYSIEYCRQFPGSRWVYFQGGVDDPYTFSGSGSTFQSSSRDQLGLVLLLLESQPRILSFVLW</sequence>
<dbReference type="EMBL" id="HACM01006921">
    <property type="protein sequence ID" value="CRZ07363.1"/>
    <property type="molecule type" value="Transcribed_RNA"/>
</dbReference>
<dbReference type="EMBL" id="HACM01006881">
    <property type="protein sequence ID" value="CRZ07323.1"/>
    <property type="molecule type" value="Transcribed_RNA"/>
</dbReference>
<name>A0A0H5QZG9_9EUKA</name>
<proteinExistence type="predicted"/>
<evidence type="ECO:0000313" key="1">
    <source>
        <dbReference type="EMBL" id="CRZ07363.1"/>
    </source>
</evidence>
<organism evidence="1">
    <name type="scientific">Spongospora subterranea</name>
    <dbReference type="NCBI Taxonomy" id="70186"/>
    <lineage>
        <taxon>Eukaryota</taxon>
        <taxon>Sar</taxon>
        <taxon>Rhizaria</taxon>
        <taxon>Endomyxa</taxon>
        <taxon>Phytomyxea</taxon>
        <taxon>Plasmodiophorida</taxon>
        <taxon>Plasmodiophoridae</taxon>
        <taxon>Spongospora</taxon>
    </lineage>
</organism>
<accession>A0A0H5QZG9</accession>
<reference evidence="1" key="1">
    <citation type="submission" date="2015-04" db="EMBL/GenBank/DDBJ databases">
        <title>The genome sequence of the plant pathogenic Rhizarian Plasmodiophora brassicae reveals insights in its biotrophic life cycle and the origin of chitin synthesis.</title>
        <authorList>
            <person name="Schwelm A."/>
            <person name="Fogelqvist J."/>
            <person name="Knaust A."/>
            <person name="Julke S."/>
            <person name="Lilja T."/>
            <person name="Dhandapani V."/>
            <person name="Bonilla-Rosso G."/>
            <person name="Karlsson M."/>
            <person name="Shevchenko A."/>
            <person name="Choi S.R."/>
            <person name="Kim H.G."/>
            <person name="Park J.Y."/>
            <person name="Lim Y.P."/>
            <person name="Ludwig-Muller J."/>
            <person name="Dixelius C."/>
        </authorList>
    </citation>
    <scope>NUCLEOTIDE SEQUENCE</scope>
    <source>
        <tissue evidence="1">Potato root galls</tissue>
    </source>
</reference>